<feature type="compositionally biased region" description="Basic and acidic residues" evidence="1">
    <location>
        <begin position="19"/>
        <end position="31"/>
    </location>
</feature>
<feature type="compositionally biased region" description="Gly residues" evidence="1">
    <location>
        <begin position="7"/>
        <end position="16"/>
    </location>
</feature>
<evidence type="ECO:0000313" key="3">
    <source>
        <dbReference type="Proteomes" id="UP000887458"/>
    </source>
</evidence>
<dbReference type="Proteomes" id="UP000887458">
    <property type="component" value="Unassembled WGS sequence"/>
</dbReference>
<reference evidence="2 3" key="2">
    <citation type="journal article" date="2022" name="Mol. Biol. Evol.">
        <title>Comparative Genomics Reveals Insights into the Divergent Evolution of Astigmatic Mites and Household Pest Adaptations.</title>
        <authorList>
            <person name="Xiong Q."/>
            <person name="Wan A.T."/>
            <person name="Liu X."/>
            <person name="Fung C.S."/>
            <person name="Xiao X."/>
            <person name="Malainual N."/>
            <person name="Hou J."/>
            <person name="Wang L."/>
            <person name="Wang M."/>
            <person name="Yang K.Y."/>
            <person name="Cui Y."/>
            <person name="Leung E.L."/>
            <person name="Nong W."/>
            <person name="Shin S.K."/>
            <person name="Au S.W."/>
            <person name="Jeong K.Y."/>
            <person name="Chew F.T."/>
            <person name="Hui J.H."/>
            <person name="Leung T.F."/>
            <person name="Tungtrongchitr A."/>
            <person name="Zhong N."/>
            <person name="Liu Z."/>
            <person name="Tsui S.K."/>
        </authorList>
    </citation>
    <scope>NUCLEOTIDE SEQUENCE [LARGE SCALE GENOMIC DNA]</scope>
    <source>
        <strain evidence="2">Derp</strain>
    </source>
</reference>
<name>A0ABQ8JA71_DERPT</name>
<comment type="caution">
    <text evidence="2">The sequence shown here is derived from an EMBL/GenBank/DDBJ whole genome shotgun (WGS) entry which is preliminary data.</text>
</comment>
<evidence type="ECO:0000256" key="1">
    <source>
        <dbReference type="SAM" id="MobiDB-lite"/>
    </source>
</evidence>
<gene>
    <name evidence="2" type="ORF">DERP_010676</name>
</gene>
<organism evidence="2 3">
    <name type="scientific">Dermatophagoides pteronyssinus</name>
    <name type="common">European house dust mite</name>
    <dbReference type="NCBI Taxonomy" id="6956"/>
    <lineage>
        <taxon>Eukaryota</taxon>
        <taxon>Metazoa</taxon>
        <taxon>Ecdysozoa</taxon>
        <taxon>Arthropoda</taxon>
        <taxon>Chelicerata</taxon>
        <taxon>Arachnida</taxon>
        <taxon>Acari</taxon>
        <taxon>Acariformes</taxon>
        <taxon>Sarcoptiformes</taxon>
        <taxon>Astigmata</taxon>
        <taxon>Psoroptidia</taxon>
        <taxon>Analgoidea</taxon>
        <taxon>Pyroglyphidae</taxon>
        <taxon>Dermatophagoidinae</taxon>
        <taxon>Dermatophagoides</taxon>
    </lineage>
</organism>
<proteinExistence type="predicted"/>
<keyword evidence="3" id="KW-1185">Reference proteome</keyword>
<sequence>MKDFGELIGGGGGGGVDDNEFRFVDDERPSGDADADDDGGNIQAIFVRSCINLAAFKRANSATSTTILLSLTLFTVVIDSSSDFIDDF</sequence>
<reference evidence="2 3" key="1">
    <citation type="journal article" date="2018" name="J. Allergy Clin. Immunol.">
        <title>High-quality assembly of Dermatophagoides pteronyssinus genome and transcriptome reveals a wide range of novel allergens.</title>
        <authorList>
            <person name="Liu X.Y."/>
            <person name="Yang K.Y."/>
            <person name="Wang M.Q."/>
            <person name="Kwok J.S."/>
            <person name="Zeng X."/>
            <person name="Yang Z."/>
            <person name="Xiao X.J."/>
            <person name="Lau C.P."/>
            <person name="Li Y."/>
            <person name="Huang Z.M."/>
            <person name="Ba J.G."/>
            <person name="Yim A.K."/>
            <person name="Ouyang C.Y."/>
            <person name="Ngai S.M."/>
            <person name="Chan T.F."/>
            <person name="Leung E.L."/>
            <person name="Liu L."/>
            <person name="Liu Z.G."/>
            <person name="Tsui S.K."/>
        </authorList>
    </citation>
    <scope>NUCLEOTIDE SEQUENCE [LARGE SCALE GENOMIC DNA]</scope>
    <source>
        <strain evidence="2">Derp</strain>
    </source>
</reference>
<feature type="region of interest" description="Disordered" evidence="1">
    <location>
        <begin position="1"/>
        <end position="38"/>
    </location>
</feature>
<protein>
    <submittedName>
        <fullName evidence="2">Uncharacterized protein</fullName>
    </submittedName>
</protein>
<accession>A0ABQ8JA71</accession>
<dbReference type="EMBL" id="NJHN03000059">
    <property type="protein sequence ID" value="KAH9419464.1"/>
    <property type="molecule type" value="Genomic_DNA"/>
</dbReference>
<evidence type="ECO:0000313" key="2">
    <source>
        <dbReference type="EMBL" id="KAH9419464.1"/>
    </source>
</evidence>